<gene>
    <name evidence="1" type="ORF">M6B38_265075</name>
</gene>
<organism evidence="1 2">
    <name type="scientific">Iris pallida</name>
    <name type="common">Sweet iris</name>
    <dbReference type="NCBI Taxonomy" id="29817"/>
    <lineage>
        <taxon>Eukaryota</taxon>
        <taxon>Viridiplantae</taxon>
        <taxon>Streptophyta</taxon>
        <taxon>Embryophyta</taxon>
        <taxon>Tracheophyta</taxon>
        <taxon>Spermatophyta</taxon>
        <taxon>Magnoliopsida</taxon>
        <taxon>Liliopsida</taxon>
        <taxon>Asparagales</taxon>
        <taxon>Iridaceae</taxon>
        <taxon>Iridoideae</taxon>
        <taxon>Irideae</taxon>
        <taxon>Iris</taxon>
    </lineage>
</organism>
<evidence type="ECO:0000313" key="1">
    <source>
        <dbReference type="EMBL" id="KAJ6850416.1"/>
    </source>
</evidence>
<protein>
    <submittedName>
        <fullName evidence="1">Uncharacterized protein</fullName>
    </submittedName>
</protein>
<accession>A0AAX6IB04</accession>
<reference evidence="1" key="2">
    <citation type="submission" date="2023-04" db="EMBL/GenBank/DDBJ databases">
        <authorList>
            <person name="Bruccoleri R.E."/>
            <person name="Oakeley E.J."/>
            <person name="Faust A.-M."/>
            <person name="Dessus-Babus S."/>
            <person name="Altorfer M."/>
            <person name="Burckhardt D."/>
            <person name="Oertli M."/>
            <person name="Naumann U."/>
            <person name="Petersen F."/>
            <person name="Wong J."/>
        </authorList>
    </citation>
    <scope>NUCLEOTIDE SEQUENCE</scope>
    <source>
        <strain evidence="1">GSM-AAB239-AS_SAM_17_03QT</strain>
        <tissue evidence="1">Leaf</tissue>
    </source>
</reference>
<dbReference type="Proteomes" id="UP001140949">
    <property type="component" value="Unassembled WGS sequence"/>
</dbReference>
<comment type="caution">
    <text evidence="1">The sequence shown here is derived from an EMBL/GenBank/DDBJ whole genome shotgun (WGS) entry which is preliminary data.</text>
</comment>
<evidence type="ECO:0000313" key="2">
    <source>
        <dbReference type="Proteomes" id="UP001140949"/>
    </source>
</evidence>
<keyword evidence="2" id="KW-1185">Reference proteome</keyword>
<dbReference type="AlphaFoldDB" id="A0AAX6IB04"/>
<proteinExistence type="predicted"/>
<reference evidence="1" key="1">
    <citation type="journal article" date="2023" name="GigaByte">
        <title>Genome assembly of the bearded iris, Iris pallida Lam.</title>
        <authorList>
            <person name="Bruccoleri R.E."/>
            <person name="Oakeley E.J."/>
            <person name="Faust A.M.E."/>
            <person name="Altorfer M."/>
            <person name="Dessus-Babus S."/>
            <person name="Burckhardt D."/>
            <person name="Oertli M."/>
            <person name="Naumann U."/>
            <person name="Petersen F."/>
            <person name="Wong J."/>
        </authorList>
    </citation>
    <scope>NUCLEOTIDE SEQUENCE</scope>
    <source>
        <strain evidence="1">GSM-AAB239-AS_SAM_17_03QT</strain>
    </source>
</reference>
<sequence length="95" mass="10500">MRRLGFPPSLYKYSLLASFVSTTKIKVRKGERERELLPPLQVHPRSQNRGDIERSTSSLNLLVPGSRSCGANLALSNGVLTPQHCSSSSHLSRLL</sequence>
<dbReference type="EMBL" id="JANAVB010003000">
    <property type="protein sequence ID" value="KAJ6850416.1"/>
    <property type="molecule type" value="Genomic_DNA"/>
</dbReference>
<name>A0AAX6IB04_IRIPA</name>